<reference evidence="5" key="1">
    <citation type="submission" date="2020-05" db="EMBL/GenBank/DDBJ databases">
        <title>Phylogenomic resolution of chytrid fungi.</title>
        <authorList>
            <person name="Stajich J.E."/>
            <person name="Amses K."/>
            <person name="Simmons R."/>
            <person name="Seto K."/>
            <person name="Myers J."/>
            <person name="Bonds A."/>
            <person name="Quandt C.A."/>
            <person name="Barry K."/>
            <person name="Liu P."/>
            <person name="Grigoriev I."/>
            <person name="Longcore J.E."/>
            <person name="James T.Y."/>
        </authorList>
    </citation>
    <scope>NUCLEOTIDE SEQUENCE</scope>
    <source>
        <strain evidence="5">JEL0318</strain>
    </source>
</reference>
<dbReference type="GO" id="GO:0006627">
    <property type="term" value="P:protein processing involved in protein targeting to mitochondrion"/>
    <property type="evidence" value="ECO:0007669"/>
    <property type="project" value="TreeGrafter"/>
</dbReference>
<dbReference type="GO" id="GO:0046872">
    <property type="term" value="F:metal ion binding"/>
    <property type="evidence" value="ECO:0007669"/>
    <property type="project" value="InterPro"/>
</dbReference>
<dbReference type="EMBL" id="JADGJD010001282">
    <property type="protein sequence ID" value="KAJ3044576.1"/>
    <property type="molecule type" value="Genomic_DNA"/>
</dbReference>
<feature type="non-terminal residue" evidence="5">
    <location>
        <position position="434"/>
    </location>
</feature>
<evidence type="ECO:0000256" key="1">
    <source>
        <dbReference type="ARBA" id="ARBA00002123"/>
    </source>
</evidence>
<protein>
    <submittedName>
        <fullName evidence="5">Mitochondrial-processing peptidase subunit alpha</fullName>
    </submittedName>
</protein>
<dbReference type="PANTHER" id="PTHR11851:SF49">
    <property type="entry name" value="MITOCHONDRIAL-PROCESSING PEPTIDASE SUBUNIT ALPHA"/>
    <property type="match status" value="1"/>
</dbReference>
<accession>A0AAD5S650</accession>
<dbReference type="InterPro" id="IPR011765">
    <property type="entry name" value="Pept_M16_N"/>
</dbReference>
<evidence type="ECO:0000313" key="5">
    <source>
        <dbReference type="EMBL" id="KAJ3044576.1"/>
    </source>
</evidence>
<comment type="similarity">
    <text evidence="2">Belongs to the peptidase M16 family.</text>
</comment>
<dbReference type="InterPro" id="IPR007863">
    <property type="entry name" value="Peptidase_M16_C"/>
</dbReference>
<proteinExistence type="inferred from homology"/>
<sequence length="434" mass="48323">MAVGVYVDAGTRYETDRLSGCSHVLDRMAWKSTRNLSTEQLASKLEEFGGNVVAQSSRECIMYQSALFPKDLPKVMEVLSEVIKNPLFLPEEVDEVRKTTLFEIEDLSHRPEVMLPEVLHAIAYGRSDGRPSTAGGETIGRPLLCPIENLEVMTPAALHEYRGTWYTPDRIMIAGVGMDHNTLVSLSEKHFRDIPPPTPEQKTLQKSLTKPAQYTGGIEIIDSTDFPPPINPDDKVLSHIYIAFEAPSMSDPDIYALATLMSLMGGGGSFSAGGPGKGMYTRLYTSVLSAWHWIENCNMMSYSYLDSGLFGIQASFPPSRDAHEKIVHILCNQLILMTRKIEAEELSRAKNQLKSSVLMGLESKTMEVEDVARQFMVHGRRVGAAEMCRRIDLVTSEDLNRVARRVVMGTEERSRFEFGGGSEHWRRTGDGSPT</sequence>
<dbReference type="InterPro" id="IPR011249">
    <property type="entry name" value="Metalloenz_LuxS/M16"/>
</dbReference>
<evidence type="ECO:0000256" key="2">
    <source>
        <dbReference type="ARBA" id="ARBA00007261"/>
    </source>
</evidence>
<dbReference type="Gene3D" id="3.30.830.10">
    <property type="entry name" value="Metalloenzyme, LuxS/M16 peptidase-like"/>
    <property type="match status" value="2"/>
</dbReference>
<dbReference type="PANTHER" id="PTHR11851">
    <property type="entry name" value="METALLOPROTEASE"/>
    <property type="match status" value="1"/>
</dbReference>
<evidence type="ECO:0000259" key="4">
    <source>
        <dbReference type="Pfam" id="PF05193"/>
    </source>
</evidence>
<dbReference type="Pfam" id="PF05193">
    <property type="entry name" value="Peptidase_M16_C"/>
    <property type="match status" value="1"/>
</dbReference>
<dbReference type="AlphaFoldDB" id="A0AAD5S650"/>
<comment type="function">
    <text evidence="1">Substrate recognition and binding subunit of the essential mitochondrial processing protease (MPP), which cleaves the mitochondrial sequence off newly imported precursors proteins.</text>
</comment>
<feature type="domain" description="Peptidase M16 N-terminal" evidence="3">
    <location>
        <begin position="2"/>
        <end position="125"/>
    </location>
</feature>
<comment type="caution">
    <text evidence="5">The sequence shown here is derived from an EMBL/GenBank/DDBJ whole genome shotgun (WGS) entry which is preliminary data.</text>
</comment>
<dbReference type="Pfam" id="PF00675">
    <property type="entry name" value="Peptidase_M16"/>
    <property type="match status" value="1"/>
</dbReference>
<dbReference type="SUPFAM" id="SSF63411">
    <property type="entry name" value="LuxS/MPP-like metallohydrolase"/>
    <property type="match status" value="2"/>
</dbReference>
<feature type="domain" description="Peptidase M16 C-terminal" evidence="4">
    <location>
        <begin position="154"/>
        <end position="353"/>
    </location>
</feature>
<dbReference type="GO" id="GO:0005739">
    <property type="term" value="C:mitochondrion"/>
    <property type="evidence" value="ECO:0007669"/>
    <property type="project" value="TreeGrafter"/>
</dbReference>
<name>A0AAD5S650_9FUNG</name>
<gene>
    <name evidence="5" type="primary">MAS2</name>
    <name evidence="5" type="ORF">HK097_001420</name>
</gene>
<evidence type="ECO:0000313" key="6">
    <source>
        <dbReference type="Proteomes" id="UP001212841"/>
    </source>
</evidence>
<dbReference type="InterPro" id="IPR050361">
    <property type="entry name" value="MPP/UQCRC_Complex"/>
</dbReference>
<dbReference type="Proteomes" id="UP001212841">
    <property type="component" value="Unassembled WGS sequence"/>
</dbReference>
<organism evidence="5 6">
    <name type="scientific">Rhizophlyctis rosea</name>
    <dbReference type="NCBI Taxonomy" id="64517"/>
    <lineage>
        <taxon>Eukaryota</taxon>
        <taxon>Fungi</taxon>
        <taxon>Fungi incertae sedis</taxon>
        <taxon>Chytridiomycota</taxon>
        <taxon>Chytridiomycota incertae sedis</taxon>
        <taxon>Chytridiomycetes</taxon>
        <taxon>Rhizophlyctidales</taxon>
        <taxon>Rhizophlyctidaceae</taxon>
        <taxon>Rhizophlyctis</taxon>
    </lineage>
</organism>
<evidence type="ECO:0000259" key="3">
    <source>
        <dbReference type="Pfam" id="PF00675"/>
    </source>
</evidence>
<keyword evidence="6" id="KW-1185">Reference proteome</keyword>